<comment type="subcellular location">
    <subcellularLocation>
        <location evidence="9">Cell membrane</location>
        <topology evidence="9">Single-pass membrane protein</topology>
    </subcellularLocation>
    <subcellularLocation>
        <location evidence="1">Membrane</location>
    </subcellularLocation>
</comment>
<dbReference type="InterPro" id="IPR001901">
    <property type="entry name" value="Translocase_SecE/Sec61-g"/>
</dbReference>
<evidence type="ECO:0000313" key="10">
    <source>
        <dbReference type="EMBL" id="OGM98802.1"/>
    </source>
</evidence>
<evidence type="ECO:0000256" key="4">
    <source>
        <dbReference type="ARBA" id="ARBA00022692"/>
    </source>
</evidence>
<keyword evidence="8 9" id="KW-0472">Membrane</keyword>
<evidence type="ECO:0000256" key="8">
    <source>
        <dbReference type="ARBA" id="ARBA00023136"/>
    </source>
</evidence>
<evidence type="ECO:0000256" key="3">
    <source>
        <dbReference type="ARBA" id="ARBA00022475"/>
    </source>
</evidence>
<name>A0A1F8EDB9_9BACT</name>
<dbReference type="EMBL" id="MGJC01000041">
    <property type="protein sequence ID" value="OGM98802.1"/>
    <property type="molecule type" value="Genomic_DNA"/>
</dbReference>
<organism evidence="10 11">
    <name type="scientific">Candidatus Yanofskybacteria bacterium RIFCSPHIGHO2_01_FULL_41_27</name>
    <dbReference type="NCBI Taxonomy" id="1802662"/>
    <lineage>
        <taxon>Bacteria</taxon>
        <taxon>Candidatus Yanofskyibacteriota</taxon>
    </lineage>
</organism>
<evidence type="ECO:0000256" key="6">
    <source>
        <dbReference type="ARBA" id="ARBA00022989"/>
    </source>
</evidence>
<dbReference type="GO" id="GO:0005886">
    <property type="term" value="C:plasma membrane"/>
    <property type="evidence" value="ECO:0007669"/>
    <property type="project" value="UniProtKB-SubCell"/>
</dbReference>
<dbReference type="PANTHER" id="PTHR33910:SF1">
    <property type="entry name" value="PROTEIN TRANSLOCASE SUBUNIT SECE"/>
    <property type="match status" value="1"/>
</dbReference>
<comment type="function">
    <text evidence="9">Essential subunit of the Sec protein translocation channel SecYEG. Clamps together the 2 halves of SecY. May contact the channel plug during translocation.</text>
</comment>
<evidence type="ECO:0000313" key="11">
    <source>
        <dbReference type="Proteomes" id="UP000177503"/>
    </source>
</evidence>
<gene>
    <name evidence="9" type="primary">secE</name>
    <name evidence="10" type="ORF">A2736_02755</name>
</gene>
<keyword evidence="4 9" id="KW-0812">Transmembrane</keyword>
<keyword evidence="6 9" id="KW-1133">Transmembrane helix</keyword>
<protein>
    <recommendedName>
        <fullName evidence="9">Protein translocase subunit SecE</fullName>
    </recommendedName>
</protein>
<dbReference type="PANTHER" id="PTHR33910">
    <property type="entry name" value="PROTEIN TRANSLOCASE SUBUNIT SECE"/>
    <property type="match status" value="1"/>
</dbReference>
<dbReference type="Proteomes" id="UP000177503">
    <property type="component" value="Unassembled WGS sequence"/>
</dbReference>
<feature type="transmembrane region" description="Helical" evidence="9">
    <location>
        <begin position="26"/>
        <end position="51"/>
    </location>
</feature>
<dbReference type="NCBIfam" id="TIGR00964">
    <property type="entry name" value="secE_bact"/>
    <property type="match status" value="1"/>
</dbReference>
<accession>A0A1F8EDB9</accession>
<dbReference type="GO" id="GO:0006605">
    <property type="term" value="P:protein targeting"/>
    <property type="evidence" value="ECO:0007669"/>
    <property type="project" value="UniProtKB-UniRule"/>
</dbReference>
<evidence type="ECO:0000256" key="2">
    <source>
        <dbReference type="ARBA" id="ARBA00022448"/>
    </source>
</evidence>
<proteinExistence type="inferred from homology"/>
<comment type="caution">
    <text evidence="10">The sequence shown here is derived from an EMBL/GenBank/DDBJ whole genome shotgun (WGS) entry which is preliminary data.</text>
</comment>
<keyword evidence="5 9" id="KW-0653">Protein transport</keyword>
<evidence type="ECO:0000256" key="9">
    <source>
        <dbReference type="HAMAP-Rule" id="MF_00422"/>
    </source>
</evidence>
<dbReference type="InterPro" id="IPR005807">
    <property type="entry name" value="SecE_bac"/>
</dbReference>
<dbReference type="Pfam" id="PF00584">
    <property type="entry name" value="SecE"/>
    <property type="match status" value="1"/>
</dbReference>
<dbReference type="GO" id="GO:0008320">
    <property type="term" value="F:protein transmembrane transporter activity"/>
    <property type="evidence" value="ECO:0007669"/>
    <property type="project" value="UniProtKB-UniRule"/>
</dbReference>
<sequence length="61" mass="7169">MEKITTFLKEVKVELSKVSWPTKKQMISYTLIVIGLSLFLALFLGLLDFIFEFILNKFLLR</sequence>
<dbReference type="GO" id="GO:0009306">
    <property type="term" value="P:protein secretion"/>
    <property type="evidence" value="ECO:0007669"/>
    <property type="project" value="UniProtKB-UniRule"/>
</dbReference>
<dbReference type="STRING" id="1802662.A2736_02755"/>
<evidence type="ECO:0000256" key="1">
    <source>
        <dbReference type="ARBA" id="ARBA00004370"/>
    </source>
</evidence>
<keyword evidence="3 9" id="KW-1003">Cell membrane</keyword>
<keyword evidence="7 9" id="KW-0811">Translocation</keyword>
<dbReference type="HAMAP" id="MF_00422">
    <property type="entry name" value="SecE"/>
    <property type="match status" value="1"/>
</dbReference>
<dbReference type="Gene3D" id="1.20.5.1030">
    <property type="entry name" value="Preprotein translocase secy subunit"/>
    <property type="match status" value="1"/>
</dbReference>
<reference evidence="10 11" key="1">
    <citation type="journal article" date="2016" name="Nat. Commun.">
        <title>Thousands of microbial genomes shed light on interconnected biogeochemical processes in an aquifer system.</title>
        <authorList>
            <person name="Anantharaman K."/>
            <person name="Brown C.T."/>
            <person name="Hug L.A."/>
            <person name="Sharon I."/>
            <person name="Castelle C.J."/>
            <person name="Probst A.J."/>
            <person name="Thomas B.C."/>
            <person name="Singh A."/>
            <person name="Wilkins M.J."/>
            <person name="Karaoz U."/>
            <person name="Brodie E.L."/>
            <person name="Williams K.H."/>
            <person name="Hubbard S.S."/>
            <person name="Banfield J.F."/>
        </authorList>
    </citation>
    <scope>NUCLEOTIDE SEQUENCE [LARGE SCALE GENOMIC DNA]</scope>
</reference>
<comment type="subunit">
    <text evidence="9">Component of the Sec protein translocase complex. Heterotrimer consisting of SecY, SecE and SecG subunits. The heterotrimers can form oligomers, although 1 heterotrimer is thought to be able to translocate proteins. Interacts with the ribosome. Interacts with SecDF, and other proteins may be involved. Interacts with SecA.</text>
</comment>
<evidence type="ECO:0000256" key="5">
    <source>
        <dbReference type="ARBA" id="ARBA00022927"/>
    </source>
</evidence>
<comment type="similarity">
    <text evidence="9">Belongs to the SecE/SEC61-gamma family.</text>
</comment>
<dbReference type="GO" id="GO:0043952">
    <property type="term" value="P:protein transport by the Sec complex"/>
    <property type="evidence" value="ECO:0007669"/>
    <property type="project" value="UniProtKB-UniRule"/>
</dbReference>
<evidence type="ECO:0000256" key="7">
    <source>
        <dbReference type="ARBA" id="ARBA00023010"/>
    </source>
</evidence>
<dbReference type="PROSITE" id="PS01067">
    <property type="entry name" value="SECE_SEC61G"/>
    <property type="match status" value="1"/>
</dbReference>
<dbReference type="GO" id="GO:0065002">
    <property type="term" value="P:intracellular protein transmembrane transport"/>
    <property type="evidence" value="ECO:0007669"/>
    <property type="project" value="UniProtKB-UniRule"/>
</dbReference>
<dbReference type="AlphaFoldDB" id="A0A1F8EDB9"/>
<keyword evidence="2 9" id="KW-0813">Transport</keyword>
<dbReference type="InterPro" id="IPR038379">
    <property type="entry name" value="SecE_sf"/>
</dbReference>